<sequence>MKLTLIVLIILLDKSRVEGGGSISIYQSTSSVPPLAESFSEGSCVIPQTSRKLDPKWVIRQSTFYIPLASQFTYRLYAETFLSRAGVSEMDVKSMCLTLDFFPDGPGVNVTNTGFDLREFKQTCPVIWRGQFTCLPVGGSPGTNSARARSTDNYVVSVDNQSYMLVVRCVDGFFKDYMLLTTRPIVSPELYHTVMTTIKELGFDPKKLMMVKYDNCVRTDRFVTAVNVHHHSHHHHHVRPTSNLRPSYNPPRRITISSPPITASIVGGSNGGGRIGPGQTSSRVQELEAFYAIIP</sequence>
<gene>
    <name evidence="3" type="ORF">ODALV1_LOCUS20477</name>
</gene>
<dbReference type="InterPro" id="IPR012674">
    <property type="entry name" value="Calycin"/>
</dbReference>
<evidence type="ECO:0000256" key="1">
    <source>
        <dbReference type="SAM" id="MobiDB-lite"/>
    </source>
</evidence>
<organism evidence="3 4">
    <name type="scientific">Orchesella dallaii</name>
    <dbReference type="NCBI Taxonomy" id="48710"/>
    <lineage>
        <taxon>Eukaryota</taxon>
        <taxon>Metazoa</taxon>
        <taxon>Ecdysozoa</taxon>
        <taxon>Arthropoda</taxon>
        <taxon>Hexapoda</taxon>
        <taxon>Collembola</taxon>
        <taxon>Entomobryomorpha</taxon>
        <taxon>Entomobryoidea</taxon>
        <taxon>Orchesellidae</taxon>
        <taxon>Orchesellinae</taxon>
        <taxon>Orchesella</taxon>
    </lineage>
</organism>
<comment type="caution">
    <text evidence="3">The sequence shown here is derived from an EMBL/GenBank/DDBJ whole genome shotgun (WGS) entry which is preliminary data.</text>
</comment>
<keyword evidence="4" id="KW-1185">Reference proteome</keyword>
<protein>
    <recommendedName>
        <fullName evidence="5">Lipocalin</fullName>
    </recommendedName>
</protein>
<evidence type="ECO:0000313" key="3">
    <source>
        <dbReference type="EMBL" id="CAL8124131.1"/>
    </source>
</evidence>
<reference evidence="3 4" key="1">
    <citation type="submission" date="2024-08" db="EMBL/GenBank/DDBJ databases">
        <authorList>
            <person name="Cucini C."/>
            <person name="Frati F."/>
        </authorList>
    </citation>
    <scope>NUCLEOTIDE SEQUENCE [LARGE SCALE GENOMIC DNA]</scope>
</reference>
<evidence type="ECO:0000256" key="2">
    <source>
        <dbReference type="SAM" id="SignalP"/>
    </source>
</evidence>
<feature type="compositionally biased region" description="Low complexity" evidence="1">
    <location>
        <begin position="250"/>
        <end position="261"/>
    </location>
</feature>
<evidence type="ECO:0008006" key="5">
    <source>
        <dbReference type="Google" id="ProtNLM"/>
    </source>
</evidence>
<accession>A0ABP1RAU0</accession>
<evidence type="ECO:0000313" key="4">
    <source>
        <dbReference type="Proteomes" id="UP001642540"/>
    </source>
</evidence>
<dbReference type="EMBL" id="CAXLJM020000068">
    <property type="protein sequence ID" value="CAL8124131.1"/>
    <property type="molecule type" value="Genomic_DNA"/>
</dbReference>
<feature type="signal peptide" evidence="2">
    <location>
        <begin position="1"/>
        <end position="19"/>
    </location>
</feature>
<dbReference type="Gene3D" id="2.40.128.20">
    <property type="match status" value="1"/>
</dbReference>
<keyword evidence="2" id="KW-0732">Signal</keyword>
<proteinExistence type="predicted"/>
<dbReference type="SUPFAM" id="SSF50814">
    <property type="entry name" value="Lipocalins"/>
    <property type="match status" value="1"/>
</dbReference>
<dbReference type="Proteomes" id="UP001642540">
    <property type="component" value="Unassembled WGS sequence"/>
</dbReference>
<feature type="chain" id="PRO_5045356303" description="Lipocalin" evidence="2">
    <location>
        <begin position="20"/>
        <end position="295"/>
    </location>
</feature>
<name>A0ABP1RAU0_9HEXA</name>
<feature type="region of interest" description="Disordered" evidence="1">
    <location>
        <begin position="231"/>
        <end position="261"/>
    </location>
</feature>